<sequence length="925" mass="99479">MRGRLQVVAPTPGYRRLWLAALVATGVLAVWFSLGLGGPVVTQTVSNLALIIAAFSAAAACGWVGLKRRTGRDRLALMFIGAGTLSWGLGQTACVYYESVLGQEVPLPSLADVGYLSMIPLLAAGLLTVPTGAQNVANRARTVLDGLMVAAALLLVSWSLLVQPMLAAGEETESTLAISLAYPLGDLVIVTIVFYMVARMRHIGAVPLPLTMIGTGIVTFAVADSGYAYLTMTGQYSSGAVTDLGWFAGFALILMAALCPAETRPSTHRKPTDGRPIALMMPYVVVIVSVLATLVEVLRTGHIDAFASVTRSLMIVMIVGRQVLSLLDNRALTRGLEARVTARTAQLRASERRFYALVQHSSDVVTVVDAELTVLYQSESVTRVFGHQAASLTGEPLTTLLNEEATQRLQLAAQQLTGRPYANTMIEVPVPHADGRVRQAEMTVTNLLDDPSVHGLVLNTRDISERKELEDQLIHEAFHDALTKLANRALFKDRVTQALRRRPKGSTVAVLFLDLDGFKEVNDSLGHAAGDELLIKVAERLVAAVRPEDTVARFGGDEFAVLIETVPDQAAAEEFAQRVIDGMDDSVTIEGREIHIRGSIGIAVAGPDASDTDQIMRNADLAMYHAKAAGAGGFASYDPQMHSGLIERLQLEADLRRALEGDEFELHYQPTVRLDTGTVVGFEALLRWRHPTRGLVSPGEFISLAEATGMILPIGEWALTEACRQAAEWLEANPTRPMTMAVNVSGRQFGQSDFAGLVEKVLADTGLSPDRLCLEMTESVVMNDTEENLALLMRLKEIGVKLAIDDFGTGYSSLSYLRRFPVDTLKIDRSFVERLGQQSDDATLARTIVQLGQSLGMSTVAEGIEHSEQFLALRRMGCERAQGFYFSRPLPAIQAGAVIAGGSPAALMAGNKAASMLAPAPVAAA</sequence>
<keyword evidence="1" id="KW-0472">Membrane</keyword>
<dbReference type="InterPro" id="IPR043128">
    <property type="entry name" value="Rev_trsase/Diguanyl_cyclase"/>
</dbReference>
<reference evidence="6" key="1">
    <citation type="submission" date="2021-01" db="EMBL/GenBank/DDBJ databases">
        <title>Whole genome shotgun sequence of Virgisporangium aurantiacum NBRC 16421.</title>
        <authorList>
            <person name="Komaki H."/>
            <person name="Tamura T."/>
        </authorList>
    </citation>
    <scope>NUCLEOTIDE SEQUENCE</scope>
    <source>
        <strain evidence="6">NBRC 16421</strain>
    </source>
</reference>
<accession>A0A8J3Z5G7</accession>
<keyword evidence="1" id="KW-1133">Transmembrane helix</keyword>
<dbReference type="Gene3D" id="3.30.70.270">
    <property type="match status" value="1"/>
</dbReference>
<name>A0A8J3Z5G7_9ACTN</name>
<dbReference type="InterPro" id="IPR000160">
    <property type="entry name" value="GGDEF_dom"/>
</dbReference>
<dbReference type="SUPFAM" id="SSF55073">
    <property type="entry name" value="Nucleotide cyclase"/>
    <property type="match status" value="1"/>
</dbReference>
<evidence type="ECO:0000313" key="7">
    <source>
        <dbReference type="Proteomes" id="UP000612585"/>
    </source>
</evidence>
<comment type="caution">
    <text evidence="6">The sequence shown here is derived from an EMBL/GenBank/DDBJ whole genome shotgun (WGS) entry which is preliminary data.</text>
</comment>
<dbReference type="SMART" id="SM00091">
    <property type="entry name" value="PAS"/>
    <property type="match status" value="1"/>
</dbReference>
<evidence type="ECO:0000313" key="6">
    <source>
        <dbReference type="EMBL" id="GIJ55358.1"/>
    </source>
</evidence>
<dbReference type="SMART" id="SM00052">
    <property type="entry name" value="EAL"/>
    <property type="match status" value="1"/>
</dbReference>
<dbReference type="InterPro" id="IPR035919">
    <property type="entry name" value="EAL_sf"/>
</dbReference>
<keyword evidence="7" id="KW-1185">Reference proteome</keyword>
<dbReference type="Proteomes" id="UP000612585">
    <property type="component" value="Unassembled WGS sequence"/>
</dbReference>
<proteinExistence type="predicted"/>
<evidence type="ECO:0000259" key="4">
    <source>
        <dbReference type="PROSITE" id="PS50883"/>
    </source>
</evidence>
<dbReference type="PROSITE" id="PS50883">
    <property type="entry name" value="EAL"/>
    <property type="match status" value="1"/>
</dbReference>
<dbReference type="InterPro" id="IPR000014">
    <property type="entry name" value="PAS"/>
</dbReference>
<feature type="transmembrane region" description="Helical" evidence="1">
    <location>
        <begin position="47"/>
        <end position="66"/>
    </location>
</feature>
<feature type="transmembrane region" description="Helical" evidence="1">
    <location>
        <begin position="75"/>
        <end position="93"/>
    </location>
</feature>
<dbReference type="CDD" id="cd01948">
    <property type="entry name" value="EAL"/>
    <property type="match status" value="1"/>
</dbReference>
<dbReference type="Pfam" id="PF00563">
    <property type="entry name" value="EAL"/>
    <property type="match status" value="1"/>
</dbReference>
<dbReference type="NCBIfam" id="TIGR00254">
    <property type="entry name" value="GGDEF"/>
    <property type="match status" value="1"/>
</dbReference>
<feature type="transmembrane region" description="Helical" evidence="1">
    <location>
        <begin position="210"/>
        <end position="230"/>
    </location>
</feature>
<dbReference type="SUPFAM" id="SSF55785">
    <property type="entry name" value="PYP-like sensor domain (PAS domain)"/>
    <property type="match status" value="1"/>
</dbReference>
<feature type="domain" description="PAC" evidence="3">
    <location>
        <begin position="424"/>
        <end position="475"/>
    </location>
</feature>
<evidence type="ECO:0000259" key="5">
    <source>
        <dbReference type="PROSITE" id="PS50887"/>
    </source>
</evidence>
<dbReference type="RefSeq" id="WP_203992051.1">
    <property type="nucleotide sequence ID" value="NZ_BOPG01000017.1"/>
</dbReference>
<dbReference type="PANTHER" id="PTHR44757">
    <property type="entry name" value="DIGUANYLATE CYCLASE DGCP"/>
    <property type="match status" value="1"/>
</dbReference>
<feature type="transmembrane region" description="Helical" evidence="1">
    <location>
        <begin position="142"/>
        <end position="160"/>
    </location>
</feature>
<dbReference type="PROSITE" id="PS50887">
    <property type="entry name" value="GGDEF"/>
    <property type="match status" value="1"/>
</dbReference>
<organism evidence="6 7">
    <name type="scientific">Virgisporangium aurantiacum</name>
    <dbReference type="NCBI Taxonomy" id="175570"/>
    <lineage>
        <taxon>Bacteria</taxon>
        <taxon>Bacillati</taxon>
        <taxon>Actinomycetota</taxon>
        <taxon>Actinomycetes</taxon>
        <taxon>Micromonosporales</taxon>
        <taxon>Micromonosporaceae</taxon>
        <taxon>Virgisporangium</taxon>
    </lineage>
</organism>
<evidence type="ECO:0000256" key="1">
    <source>
        <dbReference type="SAM" id="Phobius"/>
    </source>
</evidence>
<dbReference type="SUPFAM" id="SSF141868">
    <property type="entry name" value="EAL domain-like"/>
    <property type="match status" value="1"/>
</dbReference>
<feature type="domain" description="EAL" evidence="4">
    <location>
        <begin position="648"/>
        <end position="903"/>
    </location>
</feature>
<dbReference type="InterPro" id="IPR013656">
    <property type="entry name" value="PAS_4"/>
</dbReference>
<dbReference type="InterPro" id="IPR001633">
    <property type="entry name" value="EAL_dom"/>
</dbReference>
<feature type="transmembrane region" description="Helical" evidence="1">
    <location>
        <begin position="236"/>
        <end position="259"/>
    </location>
</feature>
<dbReference type="PANTHER" id="PTHR44757:SF2">
    <property type="entry name" value="BIOFILM ARCHITECTURE MAINTENANCE PROTEIN MBAA"/>
    <property type="match status" value="1"/>
</dbReference>
<dbReference type="PROSITE" id="PS50113">
    <property type="entry name" value="PAC"/>
    <property type="match status" value="1"/>
</dbReference>
<dbReference type="SMART" id="SM00267">
    <property type="entry name" value="GGDEF"/>
    <property type="match status" value="1"/>
</dbReference>
<dbReference type="NCBIfam" id="TIGR00229">
    <property type="entry name" value="sensory_box"/>
    <property type="match status" value="1"/>
</dbReference>
<dbReference type="CDD" id="cd01949">
    <property type="entry name" value="GGDEF"/>
    <property type="match status" value="1"/>
</dbReference>
<dbReference type="InterPro" id="IPR000700">
    <property type="entry name" value="PAS-assoc_C"/>
</dbReference>
<gene>
    <name evidence="6" type="ORF">Vau01_028740</name>
</gene>
<dbReference type="AlphaFoldDB" id="A0A8J3Z5G7"/>
<dbReference type="InterPro" id="IPR035965">
    <property type="entry name" value="PAS-like_dom_sf"/>
</dbReference>
<dbReference type="Gene3D" id="3.30.450.20">
    <property type="entry name" value="PAS domain"/>
    <property type="match status" value="1"/>
</dbReference>
<dbReference type="PROSITE" id="PS50112">
    <property type="entry name" value="PAS"/>
    <property type="match status" value="1"/>
</dbReference>
<feature type="transmembrane region" description="Helical" evidence="1">
    <location>
        <begin position="280"/>
        <end position="299"/>
    </location>
</feature>
<keyword evidence="1" id="KW-0812">Transmembrane</keyword>
<evidence type="ECO:0000259" key="2">
    <source>
        <dbReference type="PROSITE" id="PS50112"/>
    </source>
</evidence>
<evidence type="ECO:0000259" key="3">
    <source>
        <dbReference type="PROSITE" id="PS50113"/>
    </source>
</evidence>
<dbReference type="InterPro" id="IPR029787">
    <property type="entry name" value="Nucleotide_cyclase"/>
</dbReference>
<dbReference type="CDD" id="cd00130">
    <property type="entry name" value="PAS"/>
    <property type="match status" value="1"/>
</dbReference>
<protein>
    <recommendedName>
        <fullName evidence="8">PAS domain S-box-containing protein/diguanylate cyclase (GGDEF) domain-containing protein</fullName>
    </recommendedName>
</protein>
<feature type="domain" description="PAS" evidence="2">
    <location>
        <begin position="350"/>
        <end position="420"/>
    </location>
</feature>
<feature type="transmembrane region" description="Helical" evidence="1">
    <location>
        <begin position="113"/>
        <end position="130"/>
    </location>
</feature>
<dbReference type="Pfam" id="PF08448">
    <property type="entry name" value="PAS_4"/>
    <property type="match status" value="1"/>
</dbReference>
<feature type="domain" description="GGDEF" evidence="5">
    <location>
        <begin position="506"/>
        <end position="639"/>
    </location>
</feature>
<dbReference type="InterPro" id="IPR052155">
    <property type="entry name" value="Biofilm_reg_signaling"/>
</dbReference>
<feature type="transmembrane region" description="Helical" evidence="1">
    <location>
        <begin position="180"/>
        <end position="198"/>
    </location>
</feature>
<dbReference type="EMBL" id="BOPG01000017">
    <property type="protein sequence ID" value="GIJ55358.1"/>
    <property type="molecule type" value="Genomic_DNA"/>
</dbReference>
<dbReference type="Pfam" id="PF00990">
    <property type="entry name" value="GGDEF"/>
    <property type="match status" value="1"/>
</dbReference>
<dbReference type="Gene3D" id="3.20.20.450">
    <property type="entry name" value="EAL domain"/>
    <property type="match status" value="1"/>
</dbReference>
<dbReference type="FunFam" id="3.20.20.450:FF:000001">
    <property type="entry name" value="Cyclic di-GMP phosphodiesterase yahA"/>
    <property type="match status" value="1"/>
</dbReference>
<evidence type="ECO:0008006" key="8">
    <source>
        <dbReference type="Google" id="ProtNLM"/>
    </source>
</evidence>